<dbReference type="EMBL" id="JAMQGP010000008">
    <property type="protein sequence ID" value="MCM2680958.1"/>
    <property type="molecule type" value="Genomic_DNA"/>
</dbReference>
<keyword evidence="4" id="KW-0808">Transferase</keyword>
<dbReference type="GO" id="GO:0032259">
    <property type="term" value="P:methylation"/>
    <property type="evidence" value="ECO:0007669"/>
    <property type="project" value="UniProtKB-KW"/>
</dbReference>
<feature type="domain" description="DNA methylase adenine-specific" evidence="9">
    <location>
        <begin position="151"/>
        <end position="458"/>
    </location>
</feature>
<dbReference type="Gene3D" id="3.40.50.150">
    <property type="entry name" value="Vaccinia Virus protein VP39"/>
    <property type="match status" value="1"/>
</dbReference>
<evidence type="ECO:0000256" key="2">
    <source>
        <dbReference type="ARBA" id="ARBA00011900"/>
    </source>
</evidence>
<dbReference type="GO" id="GO:0009307">
    <property type="term" value="P:DNA restriction-modification system"/>
    <property type="evidence" value="ECO:0007669"/>
    <property type="project" value="UniProtKB-KW"/>
</dbReference>
<dbReference type="InterPro" id="IPR038333">
    <property type="entry name" value="T1MK-like_N_sf"/>
</dbReference>
<comment type="similarity">
    <text evidence="1">Belongs to the N(4)/N(6)-methyltransferase family.</text>
</comment>
<evidence type="ECO:0000256" key="8">
    <source>
        <dbReference type="SAM" id="Coils"/>
    </source>
</evidence>
<reference evidence="11 12" key="1">
    <citation type="journal article" date="2013" name="Antonie Van Leeuwenhoek">
        <title>Echinimonas agarilytica gen. nov., sp. nov., a new gammaproteobacterium isolated from the sea urchin Strongylocentrotus intermedius.</title>
        <authorList>
            <person name="Nedashkovskaya O.I."/>
            <person name="Stenkova A.M."/>
            <person name="Zhukova N.V."/>
            <person name="Van Trappen S."/>
            <person name="Lee J.S."/>
            <person name="Kim S.B."/>
        </authorList>
    </citation>
    <scope>NUCLEOTIDE SEQUENCE [LARGE SCALE GENOMIC DNA]</scope>
    <source>
        <strain evidence="11 12">KMM 6351</strain>
    </source>
</reference>
<evidence type="ECO:0000256" key="6">
    <source>
        <dbReference type="ARBA" id="ARBA00022747"/>
    </source>
</evidence>
<evidence type="ECO:0000256" key="4">
    <source>
        <dbReference type="ARBA" id="ARBA00022679"/>
    </source>
</evidence>
<dbReference type="GO" id="GO:0003677">
    <property type="term" value="F:DNA binding"/>
    <property type="evidence" value="ECO:0007669"/>
    <property type="project" value="InterPro"/>
</dbReference>
<dbReference type="PANTHER" id="PTHR42998:SF1">
    <property type="entry name" value="TYPE I RESTRICTION ENZYME HINDI METHYLASE SUBUNIT"/>
    <property type="match status" value="1"/>
</dbReference>
<name>A0AA41W9S9_9GAMM</name>
<evidence type="ECO:0000313" key="11">
    <source>
        <dbReference type="EMBL" id="MCM2680958.1"/>
    </source>
</evidence>
<dbReference type="GO" id="GO:0008170">
    <property type="term" value="F:N-methyltransferase activity"/>
    <property type="evidence" value="ECO:0007669"/>
    <property type="project" value="InterPro"/>
</dbReference>
<gene>
    <name evidence="11" type="ORF">NAF29_14980</name>
</gene>
<keyword evidence="5" id="KW-0949">S-adenosyl-L-methionine</keyword>
<comment type="catalytic activity">
    <reaction evidence="7">
        <text>a 2'-deoxyadenosine in DNA + S-adenosyl-L-methionine = an N(6)-methyl-2'-deoxyadenosine in DNA + S-adenosyl-L-homocysteine + H(+)</text>
        <dbReference type="Rhea" id="RHEA:15197"/>
        <dbReference type="Rhea" id="RHEA-COMP:12418"/>
        <dbReference type="Rhea" id="RHEA-COMP:12419"/>
        <dbReference type="ChEBI" id="CHEBI:15378"/>
        <dbReference type="ChEBI" id="CHEBI:57856"/>
        <dbReference type="ChEBI" id="CHEBI:59789"/>
        <dbReference type="ChEBI" id="CHEBI:90615"/>
        <dbReference type="ChEBI" id="CHEBI:90616"/>
        <dbReference type="EC" id="2.1.1.72"/>
    </reaction>
</comment>
<comment type="caution">
    <text evidence="11">The sequence shown here is derived from an EMBL/GenBank/DDBJ whole genome shotgun (WGS) entry which is preliminary data.</text>
</comment>
<dbReference type="Gene3D" id="1.20.1260.30">
    <property type="match status" value="1"/>
</dbReference>
<dbReference type="GO" id="GO:0009007">
    <property type="term" value="F:site-specific DNA-methyltransferase (adenine-specific) activity"/>
    <property type="evidence" value="ECO:0007669"/>
    <property type="project" value="UniProtKB-EC"/>
</dbReference>
<dbReference type="RefSeq" id="WP_251262435.1">
    <property type="nucleotide sequence ID" value="NZ_JAMQGP010000008.1"/>
</dbReference>
<keyword evidence="8" id="KW-0175">Coiled coil</keyword>
<dbReference type="InterPro" id="IPR022749">
    <property type="entry name" value="D12N6_MeTrfase_N"/>
</dbReference>
<sequence>MNQQEIKQLETELWDSANSLRANSKLTAAEYKDPVLGLILLRYAQNRYDQAKIKIEASIPEGPRGKRAATKEDFLAAGAMMLPELSQFDYLADLPEQEPLDEAINEAMKLIEEAYPDLAGVLPRNYQELDTDLLRELIRVFNKDSVKNISGDVFGRIYEFFLMKFSMDGAGAQEGGEFFTPPSLVQLIVNMIKPDHGVIHDPACGSAGMFVQTGHFIEEQDKNASINQKVTCYGSELKSNNTRLAKMNLAIHGIEGKIIESNSFYSDPHSLAGKCDFVMANPPFNVKKVDKKKDYVKTDVRLFKDIGIPKADNGNYLWIQYFYHYLNEQGRAGFVMASSATDAGNTEKDIRQKLVETGAVDCIVAVGNNFFYTRSLPCHVWFLDKGKSEANKDKILMIDARNTFRVVTSTINDYSPGQLTNFNAIMESYRGDESAIASAQAIHNTAAIELAKEIAQEINTLRNECKSILKVPFTPAHDSKCKVCNEKANQDDFALCDKCQKAFEKQVKPSIDFGSISTELDEVITVDDASDFEACQKWDESFNQPVENLFILVEQYQAESDKALKAFKELDKDEKATIENKQLKKQLDANSKLLKQLVTALSEHKELLKQELADYKQLIKDWRSLRENFPENKYQDVEGLCKVVDRAEVTENDYSLTPGRYVGYTVQVDDDFDYAFRLKEIQAKLTALNNESNELMNPIQGVQL</sequence>
<dbReference type="InterPro" id="IPR003356">
    <property type="entry name" value="DNA_methylase_A-5"/>
</dbReference>
<keyword evidence="6" id="KW-0680">Restriction system</keyword>
<keyword evidence="3 11" id="KW-0489">Methyltransferase</keyword>
<dbReference type="PRINTS" id="PR00507">
    <property type="entry name" value="N12N6MTFRASE"/>
</dbReference>
<dbReference type="Pfam" id="PF02384">
    <property type="entry name" value="N6_Mtase"/>
    <property type="match status" value="1"/>
</dbReference>
<dbReference type="Pfam" id="PF12161">
    <property type="entry name" value="HsdM_N"/>
    <property type="match status" value="1"/>
</dbReference>
<evidence type="ECO:0000313" key="12">
    <source>
        <dbReference type="Proteomes" id="UP001165393"/>
    </source>
</evidence>
<evidence type="ECO:0000256" key="7">
    <source>
        <dbReference type="ARBA" id="ARBA00047942"/>
    </source>
</evidence>
<accession>A0AA41W9S9</accession>
<evidence type="ECO:0000259" key="10">
    <source>
        <dbReference type="Pfam" id="PF12161"/>
    </source>
</evidence>
<evidence type="ECO:0000256" key="5">
    <source>
        <dbReference type="ARBA" id="ARBA00022691"/>
    </source>
</evidence>
<dbReference type="SUPFAM" id="SSF53335">
    <property type="entry name" value="S-adenosyl-L-methionine-dependent methyltransferases"/>
    <property type="match status" value="2"/>
</dbReference>
<feature type="domain" description="N6 adenine-specific DNA methyltransferase N-terminal" evidence="10">
    <location>
        <begin position="9"/>
        <end position="141"/>
    </location>
</feature>
<dbReference type="InterPro" id="IPR029063">
    <property type="entry name" value="SAM-dependent_MTases_sf"/>
</dbReference>
<dbReference type="Proteomes" id="UP001165393">
    <property type="component" value="Unassembled WGS sequence"/>
</dbReference>
<dbReference type="PANTHER" id="PTHR42998">
    <property type="entry name" value="TYPE I RESTRICTION ENZYME HINDVIIP M PROTEIN-RELATED"/>
    <property type="match status" value="1"/>
</dbReference>
<dbReference type="AlphaFoldDB" id="A0AA41W9S9"/>
<feature type="coiled-coil region" evidence="8">
    <location>
        <begin position="598"/>
        <end position="625"/>
    </location>
</feature>
<dbReference type="InterPro" id="IPR052916">
    <property type="entry name" value="Type-I_RE_MTase_Subunit"/>
</dbReference>
<proteinExistence type="inferred from homology"/>
<organism evidence="11 12">
    <name type="scientific">Echinimonas agarilytica</name>
    <dbReference type="NCBI Taxonomy" id="1215918"/>
    <lineage>
        <taxon>Bacteria</taxon>
        <taxon>Pseudomonadati</taxon>
        <taxon>Pseudomonadota</taxon>
        <taxon>Gammaproteobacteria</taxon>
        <taxon>Alteromonadales</taxon>
        <taxon>Echinimonadaceae</taxon>
        <taxon>Echinimonas</taxon>
    </lineage>
</organism>
<keyword evidence="12" id="KW-1185">Reference proteome</keyword>
<evidence type="ECO:0000256" key="1">
    <source>
        <dbReference type="ARBA" id="ARBA00006594"/>
    </source>
</evidence>
<protein>
    <recommendedName>
        <fullName evidence="2">site-specific DNA-methyltransferase (adenine-specific)</fullName>
        <ecNumber evidence="2">2.1.1.72</ecNumber>
    </recommendedName>
</protein>
<evidence type="ECO:0000259" key="9">
    <source>
        <dbReference type="Pfam" id="PF02384"/>
    </source>
</evidence>
<dbReference type="EC" id="2.1.1.72" evidence="2"/>
<evidence type="ECO:0000256" key="3">
    <source>
        <dbReference type="ARBA" id="ARBA00022603"/>
    </source>
</evidence>